<dbReference type="Proteomes" id="UP000078468">
    <property type="component" value="Chromosome"/>
</dbReference>
<feature type="compositionally biased region" description="Pro residues" evidence="1">
    <location>
        <begin position="195"/>
        <end position="206"/>
    </location>
</feature>
<feature type="region of interest" description="Disordered" evidence="1">
    <location>
        <begin position="185"/>
        <end position="219"/>
    </location>
</feature>
<evidence type="ECO:0000256" key="2">
    <source>
        <dbReference type="SAM" id="Phobius"/>
    </source>
</evidence>
<feature type="transmembrane region" description="Helical" evidence="2">
    <location>
        <begin position="150"/>
        <end position="172"/>
    </location>
</feature>
<dbReference type="KEGG" id="spav:Spa2297_13620"/>
<proteinExistence type="predicted"/>
<keyword evidence="2" id="KW-0812">Transmembrane</keyword>
<keyword evidence="2" id="KW-0472">Membrane</keyword>
<gene>
    <name evidence="3" type="ORF">Spa2297_13620</name>
</gene>
<feature type="transmembrane region" description="Helical" evidence="2">
    <location>
        <begin position="125"/>
        <end position="144"/>
    </location>
</feature>
<evidence type="ECO:0000313" key="4">
    <source>
        <dbReference type="Proteomes" id="UP000078468"/>
    </source>
</evidence>
<evidence type="ECO:0000313" key="3">
    <source>
        <dbReference type="EMBL" id="ANJ07942.1"/>
    </source>
</evidence>
<name>A0A191UZ37_9ACTN</name>
<accession>A0A191UZ37</accession>
<organism evidence="3 4">
    <name type="scientific">Streptomyces parvulus</name>
    <dbReference type="NCBI Taxonomy" id="146923"/>
    <lineage>
        <taxon>Bacteria</taxon>
        <taxon>Bacillati</taxon>
        <taxon>Actinomycetota</taxon>
        <taxon>Actinomycetes</taxon>
        <taxon>Kitasatosporales</taxon>
        <taxon>Streptomycetaceae</taxon>
        <taxon>Streptomyces</taxon>
    </lineage>
</organism>
<dbReference type="EMBL" id="CP015866">
    <property type="protein sequence ID" value="ANJ07942.1"/>
    <property type="molecule type" value="Genomic_DNA"/>
</dbReference>
<reference evidence="3 4" key="1">
    <citation type="submission" date="2016-05" db="EMBL/GenBank/DDBJ databases">
        <title>Non-Contiguous Finished Genome Sequence of Streptomyces parvulus 2297 Integrated Site-Specifically with Actinophage R4.</title>
        <authorList>
            <person name="Nishizawa T."/>
            <person name="Miura T."/>
            <person name="Harada C."/>
            <person name="Guo Y."/>
            <person name="Narisawa K."/>
            <person name="Ohta H."/>
            <person name="Takahashi H."/>
            <person name="Shirai M."/>
        </authorList>
    </citation>
    <scope>NUCLEOTIDE SEQUENCE [LARGE SCALE GENOMIC DNA]</scope>
    <source>
        <strain evidence="3 4">2297</strain>
    </source>
</reference>
<keyword evidence="2" id="KW-1133">Transmembrane helix</keyword>
<protein>
    <submittedName>
        <fullName evidence="3">Uncharacterized protein</fullName>
    </submittedName>
</protein>
<sequence length="219" mass="23734">MKALMKHEQILANFDGRGTAEITLRGREVAQSDTIAAVAYELGYRLHEKDIVTRGQWRLTFLRDDSPDVRQRAQYGMDRLRVGGPLFSHSAPTGVPSVPGTQIGPMEAASARQNMTAYETHGSRGLVVIAALLGVAFLALAWVAREAAGGAVALLAVAALLGVVAALVPRWMRNWYERNRRKVARFDQQRSQRWGPPPPPAPPPPARGDQQGGHEGGGS</sequence>
<feature type="compositionally biased region" description="Gly residues" evidence="1">
    <location>
        <begin position="210"/>
        <end position="219"/>
    </location>
</feature>
<evidence type="ECO:0000256" key="1">
    <source>
        <dbReference type="SAM" id="MobiDB-lite"/>
    </source>
</evidence>
<dbReference type="AlphaFoldDB" id="A0A191UZ37"/>